<protein>
    <submittedName>
        <fullName evidence="10">Molybdopterin-dependent oxidoreductase</fullName>
    </submittedName>
</protein>
<evidence type="ECO:0000313" key="11">
    <source>
        <dbReference type="Proteomes" id="UP001221302"/>
    </source>
</evidence>
<evidence type="ECO:0000259" key="9">
    <source>
        <dbReference type="PROSITE" id="PS51669"/>
    </source>
</evidence>
<proteinExistence type="inferred from homology"/>
<dbReference type="Pfam" id="PF00384">
    <property type="entry name" value="Molybdopterin"/>
    <property type="match status" value="1"/>
</dbReference>
<dbReference type="Gene3D" id="2.40.40.20">
    <property type="match status" value="1"/>
</dbReference>
<dbReference type="Gene3D" id="3.40.228.10">
    <property type="entry name" value="Dimethylsulfoxide Reductase, domain 2"/>
    <property type="match status" value="1"/>
</dbReference>
<dbReference type="PANTHER" id="PTHR43742:SF9">
    <property type="entry name" value="TETRATHIONATE REDUCTASE SUBUNIT A"/>
    <property type="match status" value="1"/>
</dbReference>
<dbReference type="Gene3D" id="3.30.2070.10">
    <property type="entry name" value="Formate dehydrogenase/DMSO reductase"/>
    <property type="match status" value="1"/>
</dbReference>
<dbReference type="InterPro" id="IPR006656">
    <property type="entry name" value="Mopterin_OxRdtase"/>
</dbReference>
<dbReference type="SUPFAM" id="SSF53706">
    <property type="entry name" value="Formate dehydrogenase/DMSO reductase, domains 1-3"/>
    <property type="match status" value="1"/>
</dbReference>
<comment type="caution">
    <text evidence="10">The sequence shown here is derived from an EMBL/GenBank/DDBJ whole genome shotgun (WGS) entry which is preliminary data.</text>
</comment>
<evidence type="ECO:0000256" key="2">
    <source>
        <dbReference type="ARBA" id="ARBA00022485"/>
    </source>
</evidence>
<dbReference type="GO" id="GO:0046872">
    <property type="term" value="F:metal ion binding"/>
    <property type="evidence" value="ECO:0007669"/>
    <property type="project" value="UniProtKB-KW"/>
</dbReference>
<evidence type="ECO:0000256" key="5">
    <source>
        <dbReference type="ARBA" id="ARBA00022729"/>
    </source>
</evidence>
<name>A0AAE3P1N7_9BACT</name>
<keyword evidence="6" id="KW-0560">Oxidoreductase</keyword>
<dbReference type="CDD" id="cd02778">
    <property type="entry name" value="MopB_CT_Thiosulfate-R-like"/>
    <property type="match status" value="1"/>
</dbReference>
<organism evidence="10 11">
    <name type="scientific">Stygiobacter electus</name>
    <dbReference type="NCBI Taxonomy" id="3032292"/>
    <lineage>
        <taxon>Bacteria</taxon>
        <taxon>Pseudomonadati</taxon>
        <taxon>Ignavibacteriota</taxon>
        <taxon>Ignavibacteria</taxon>
        <taxon>Ignavibacteriales</taxon>
        <taxon>Melioribacteraceae</taxon>
        <taxon>Stygiobacter</taxon>
    </lineage>
</organism>
<dbReference type="GO" id="GO:0051539">
    <property type="term" value="F:4 iron, 4 sulfur cluster binding"/>
    <property type="evidence" value="ECO:0007669"/>
    <property type="project" value="UniProtKB-KW"/>
</dbReference>
<evidence type="ECO:0000256" key="1">
    <source>
        <dbReference type="ARBA" id="ARBA00010312"/>
    </source>
</evidence>
<dbReference type="SMART" id="SM00926">
    <property type="entry name" value="Molybdop_Fe4S4"/>
    <property type="match status" value="1"/>
</dbReference>
<dbReference type="Gene3D" id="3.40.50.740">
    <property type="match status" value="1"/>
</dbReference>
<keyword evidence="5" id="KW-0732">Signal</keyword>
<keyword evidence="3" id="KW-0500">Molybdenum</keyword>
<dbReference type="InterPro" id="IPR006963">
    <property type="entry name" value="Mopterin_OxRdtase_4Fe-4S_dom"/>
</dbReference>
<dbReference type="PROSITE" id="PS51318">
    <property type="entry name" value="TAT"/>
    <property type="match status" value="1"/>
</dbReference>
<dbReference type="InterPro" id="IPR050612">
    <property type="entry name" value="Prok_Mopterin_Oxidored"/>
</dbReference>
<dbReference type="Pfam" id="PF04879">
    <property type="entry name" value="Molybdop_Fe4S4"/>
    <property type="match status" value="1"/>
</dbReference>
<keyword evidence="11" id="KW-1185">Reference proteome</keyword>
<dbReference type="PROSITE" id="PS51669">
    <property type="entry name" value="4FE4S_MOW_BIS_MGD"/>
    <property type="match status" value="1"/>
</dbReference>
<dbReference type="InterPro" id="IPR006657">
    <property type="entry name" value="MoPterin_dinucl-bd_dom"/>
</dbReference>
<sequence length="732" mass="81983">MNSISRRKFLKITGFSVGAAAAVSTLNPLIKGANKVNKEKVKGIQKIPTYCDICFWKCGAIAYLKDGELWKIEGNPLDPLSKGRLCPRGTGGIGAVKDPDRLRSPLIRTKERGQEVWKEVTWNEALDYIANKMNMIKEKYGPESVAMFAHGIGGNFLKHTLKAYGAINFAAPSFAQCRGPRDVGFELTFGEAIGSPERTDIENAKCIVLIGSHLGENMHNTQVQEFADAVQKDATIIVVDPRFSVAASKAKYYLPIKPGTDIALLLAWMNVIVNEKLYNQEFISKYGFGFEQFAAEISQYTPEWAYPETGIEPELIRKTARTMAMYKPATLIHPGRHTTWYGDDAQRSRAIALLNALMGNWNEKGGFYTPVSFSLPGYPYPAYPKPTKEKLDNPENKYPFASEEITTGIREATITEKPYPIKGWFIYATNLIQALPDEKETIKAIQNLDLMVVVDVIPSEIAGWADVVLPEAVYLERFDDLHMSANKTPFVGIRQPVVDPPADQKPNWWIAKKLAEKLGLGHYYPWNNIEEYMDYRLKAAGLSLERLKKEGIILGEKKPIYASEGVPLEFATPSGKVEFYSTQLAAASFDPVPKYKRPEQPPANHYRLLFGRAPVHSFSRTQSNRILMDMMEENEIWVNPNVAEKWGIKNAQYVKLKNQDGVVSNKIKVKVTERIRTDCVYMVHGFGHNSRMLKGAYGKGASDSGLITKYVTDPLMGGTGMNVNFVTFELEA</sequence>
<evidence type="ECO:0000256" key="6">
    <source>
        <dbReference type="ARBA" id="ARBA00023002"/>
    </source>
</evidence>
<gene>
    <name evidence="10" type="ORF">P0M35_11000</name>
</gene>
<dbReference type="Proteomes" id="UP001221302">
    <property type="component" value="Unassembled WGS sequence"/>
</dbReference>
<dbReference type="Pfam" id="PF01568">
    <property type="entry name" value="Molydop_binding"/>
    <property type="match status" value="1"/>
</dbReference>
<dbReference type="AlphaFoldDB" id="A0AAE3P1N7"/>
<feature type="domain" description="4Fe-4S Mo/W bis-MGD-type" evidence="9">
    <location>
        <begin position="44"/>
        <end position="100"/>
    </location>
</feature>
<dbReference type="RefSeq" id="WP_321536450.1">
    <property type="nucleotide sequence ID" value="NZ_JARGDL010000016.1"/>
</dbReference>
<evidence type="ECO:0000256" key="8">
    <source>
        <dbReference type="ARBA" id="ARBA00023014"/>
    </source>
</evidence>
<evidence type="ECO:0000256" key="3">
    <source>
        <dbReference type="ARBA" id="ARBA00022505"/>
    </source>
</evidence>
<dbReference type="InterPro" id="IPR009010">
    <property type="entry name" value="Asp_de-COase-like_dom_sf"/>
</dbReference>
<reference evidence="10" key="1">
    <citation type="submission" date="2023-03" db="EMBL/GenBank/DDBJ databases">
        <title>Stygiobacter electus gen. nov., sp. nov., facultatively anaerobic thermotolerant bacterium of the class Ignavibacteria from a well of Yessentuki mineral water deposit.</title>
        <authorList>
            <person name="Podosokorskaya O.A."/>
            <person name="Elcheninov A.G."/>
            <person name="Petrova N.F."/>
            <person name="Zavarzina D.G."/>
            <person name="Kublanov I.V."/>
            <person name="Merkel A.Y."/>
        </authorList>
    </citation>
    <scope>NUCLEOTIDE SEQUENCE</scope>
    <source>
        <strain evidence="10">09-Me</strain>
    </source>
</reference>
<evidence type="ECO:0000256" key="7">
    <source>
        <dbReference type="ARBA" id="ARBA00023004"/>
    </source>
</evidence>
<keyword evidence="8" id="KW-0411">Iron-sulfur</keyword>
<keyword evidence="4" id="KW-0479">Metal-binding</keyword>
<dbReference type="PANTHER" id="PTHR43742">
    <property type="entry name" value="TRIMETHYLAMINE-N-OXIDE REDUCTASE"/>
    <property type="match status" value="1"/>
</dbReference>
<evidence type="ECO:0000313" key="10">
    <source>
        <dbReference type="EMBL" id="MDF1612679.1"/>
    </source>
</evidence>
<comment type="similarity">
    <text evidence="1">Belongs to the prokaryotic molybdopterin-containing oxidoreductase family.</text>
</comment>
<dbReference type="Gene3D" id="2.20.25.90">
    <property type="entry name" value="ADC-like domains"/>
    <property type="match status" value="1"/>
</dbReference>
<dbReference type="SUPFAM" id="SSF50692">
    <property type="entry name" value="ADC-like"/>
    <property type="match status" value="1"/>
</dbReference>
<keyword evidence="7" id="KW-0408">Iron</keyword>
<dbReference type="InterPro" id="IPR006311">
    <property type="entry name" value="TAT_signal"/>
</dbReference>
<accession>A0AAE3P1N7</accession>
<dbReference type="GO" id="GO:0043546">
    <property type="term" value="F:molybdopterin cofactor binding"/>
    <property type="evidence" value="ECO:0007669"/>
    <property type="project" value="InterPro"/>
</dbReference>
<keyword evidence="2" id="KW-0004">4Fe-4S</keyword>
<dbReference type="GO" id="GO:0016491">
    <property type="term" value="F:oxidoreductase activity"/>
    <property type="evidence" value="ECO:0007669"/>
    <property type="project" value="UniProtKB-KW"/>
</dbReference>
<dbReference type="EMBL" id="JARGDL010000016">
    <property type="protein sequence ID" value="MDF1612679.1"/>
    <property type="molecule type" value="Genomic_DNA"/>
</dbReference>
<evidence type="ECO:0000256" key="4">
    <source>
        <dbReference type="ARBA" id="ARBA00022723"/>
    </source>
</evidence>